<comment type="similarity">
    <text evidence="1 2">Belongs to the glycosyl hydrolase 31 family.</text>
</comment>
<dbReference type="SUPFAM" id="SSF51445">
    <property type="entry name" value="(Trans)glycosidases"/>
    <property type="match status" value="1"/>
</dbReference>
<feature type="domain" description="Glycosyl hydrolase family 31 C-terminal" evidence="4">
    <location>
        <begin position="497"/>
        <end position="588"/>
    </location>
</feature>
<dbReference type="Pfam" id="PF01055">
    <property type="entry name" value="Glyco_hydro_31_2nd"/>
    <property type="match status" value="1"/>
</dbReference>
<evidence type="ECO:0000259" key="4">
    <source>
        <dbReference type="Pfam" id="PF21365"/>
    </source>
</evidence>
<dbReference type="Gene3D" id="2.60.40.1180">
    <property type="entry name" value="Golgi alpha-mannosidase II"/>
    <property type="match status" value="2"/>
</dbReference>
<dbReference type="PANTHER" id="PTHR43863">
    <property type="entry name" value="HYDROLASE, PUTATIVE (AFU_ORTHOLOGUE AFUA_1G03140)-RELATED"/>
    <property type="match status" value="1"/>
</dbReference>
<keyword evidence="2" id="KW-0378">Hydrolase</keyword>
<dbReference type="InterPro" id="IPR051816">
    <property type="entry name" value="Glycosyl_Hydrolase_31"/>
</dbReference>
<evidence type="ECO:0000259" key="3">
    <source>
        <dbReference type="Pfam" id="PF01055"/>
    </source>
</evidence>
<dbReference type="GO" id="GO:0005975">
    <property type="term" value="P:carbohydrate metabolic process"/>
    <property type="evidence" value="ECO:0007669"/>
    <property type="project" value="InterPro"/>
</dbReference>
<dbReference type="Gene3D" id="3.20.20.80">
    <property type="entry name" value="Glycosidases"/>
    <property type="match status" value="1"/>
</dbReference>
<feature type="domain" description="Glycoside hydrolase family 31 TIM barrel" evidence="3">
    <location>
        <begin position="186"/>
        <end position="489"/>
    </location>
</feature>
<dbReference type="SUPFAM" id="SSF51011">
    <property type="entry name" value="Glycosyl hydrolase domain"/>
    <property type="match status" value="1"/>
</dbReference>
<dbReference type="RefSeq" id="WP_157350207.1">
    <property type="nucleotide sequence ID" value="NZ_WGGT01000004.1"/>
</dbReference>
<dbReference type="EMBL" id="WGGT01000004">
    <property type="protein sequence ID" value="MVQ45097.1"/>
    <property type="molecule type" value="Genomic_DNA"/>
</dbReference>
<dbReference type="PANTHER" id="PTHR43863:SF2">
    <property type="entry name" value="MALTASE-GLUCOAMYLASE"/>
    <property type="match status" value="1"/>
</dbReference>
<dbReference type="CDD" id="cd06595">
    <property type="entry name" value="GH31_u1"/>
    <property type="match status" value="1"/>
</dbReference>
<dbReference type="Pfam" id="PF21365">
    <property type="entry name" value="Glyco_hydro_31_3rd"/>
    <property type="match status" value="1"/>
</dbReference>
<keyword evidence="2" id="KW-0326">Glycosidase</keyword>
<dbReference type="InterPro" id="IPR000322">
    <property type="entry name" value="Glyco_hydro_31_TIM"/>
</dbReference>
<accession>A0A6L6XE83</accession>
<evidence type="ECO:0000313" key="6">
    <source>
        <dbReference type="Proteomes" id="UP000479531"/>
    </source>
</evidence>
<dbReference type="InterPro" id="IPR048395">
    <property type="entry name" value="Glyco_hydro_31_C"/>
</dbReference>
<protein>
    <submittedName>
        <fullName evidence="5">Alpha-xylosidase</fullName>
    </submittedName>
</protein>
<name>A0A6L6XE83_9FIRM</name>
<organism evidence="5 6">
    <name type="scientific">Roseburia intestinalis</name>
    <dbReference type="NCBI Taxonomy" id="166486"/>
    <lineage>
        <taxon>Bacteria</taxon>
        <taxon>Bacillati</taxon>
        <taxon>Bacillota</taxon>
        <taxon>Clostridia</taxon>
        <taxon>Lachnospirales</taxon>
        <taxon>Lachnospiraceae</taxon>
        <taxon>Roseburia</taxon>
    </lineage>
</organism>
<dbReference type="AlphaFoldDB" id="A0A6L6XE83"/>
<proteinExistence type="inferred from homology"/>
<dbReference type="Proteomes" id="UP000479531">
    <property type="component" value="Unassembled WGS sequence"/>
</dbReference>
<dbReference type="GO" id="GO:0004553">
    <property type="term" value="F:hydrolase activity, hydrolyzing O-glycosyl compounds"/>
    <property type="evidence" value="ECO:0007669"/>
    <property type="project" value="InterPro"/>
</dbReference>
<dbReference type="InterPro" id="IPR013780">
    <property type="entry name" value="Glyco_hydro_b"/>
</dbReference>
<comment type="caution">
    <text evidence="5">The sequence shown here is derived from an EMBL/GenBank/DDBJ whole genome shotgun (WGS) entry which is preliminary data.</text>
</comment>
<evidence type="ECO:0000256" key="2">
    <source>
        <dbReference type="RuleBase" id="RU361185"/>
    </source>
</evidence>
<dbReference type="InterPro" id="IPR017853">
    <property type="entry name" value="GH"/>
</dbReference>
<sequence>MNHDANARTDQMICGEKYRITVITDALIRFEYSESGCFEDSLTTRICSRDLGKCNYTAEKDDEILNIETACVKIRYDQKKFTGSGLSVKLKGTTCNYGAEWRYGQRIYTLKGTVRTLDGVDGSCELEEGLVARTGITVLDDSDSMLIDQDGNAVSRQVKEQDFYVFGYGHDYMQCIRDFFQLCGHTPLLPRYTLGNWWSRYYKYTQDEYKGLIRRFEKEGIPFAVAVLDMDWHITKPDARYGSGWTGYTWNKELFPDPEEFLTWLHKRGIHVTLNDHPADGIRPFEECYEIVCQKMGLDAAKEKTVECELSDPLFVEAYFEKVLHPLEEQGVDFWWIDWQQGNCCEKEGLDPLWMQNYLHIKDMRDRNKNAVILSRYAGIGSHKYPIGFSGDTVISWESLKFQPYFTCTASNVGYCWWSHDIGGHMLGYRDDELAGRWLQFGVFSPICRLHSSDNPFSGKEPWNYSTDVKNMMIHFLRLRHQLVPYLFTTNVRCHQGEPFIKPMYYLNPEDEPAYETRDQYYFGTDIIVAPITERTSTRTHKAGVTVWLPEGKWYDFFTERCYTGNQKIRMYRGIENLPVLVRAGSIIPMTEEISGNCVNQNPKSLWIRIFGDEEGNFCLYENENGDDSTEDENLACTRFSVKKVLSQQDTSVFCIDAVQGNTAAVPQKRNYKIEFVGCHWGEVMCQKNGIQTDTIEFDEENQILLLQDVSVKDHIAVFGKTDHGRSENTFTQELYELLQHTECEFTCKNEIYQAALARSKWEFVKALEAMQPPDNLMGCIMELI</sequence>
<reference evidence="5 6" key="1">
    <citation type="submission" date="2019-10" db="EMBL/GenBank/DDBJ databases">
        <title>Roseburia spp. ameliorate alcoholic fatty liver via restoration of gut barrier function.</title>
        <authorList>
            <person name="Seo B."/>
            <person name="Ko G."/>
        </authorList>
    </citation>
    <scope>NUCLEOTIDE SEQUENCE [LARGE SCALE GENOMIC DNA]</scope>
    <source>
        <strain evidence="5 6">SNUG30017</strain>
    </source>
</reference>
<evidence type="ECO:0000256" key="1">
    <source>
        <dbReference type="ARBA" id="ARBA00007806"/>
    </source>
</evidence>
<evidence type="ECO:0000313" key="5">
    <source>
        <dbReference type="EMBL" id="MVQ45097.1"/>
    </source>
</evidence>
<gene>
    <name evidence="5" type="ORF">GCK47_05115</name>
</gene>